<organism evidence="1 2">
    <name type="scientific">Lelliottia wanjuensis</name>
    <dbReference type="NCBI Taxonomy" id="3050585"/>
    <lineage>
        <taxon>Bacteria</taxon>
        <taxon>Pseudomonadati</taxon>
        <taxon>Pseudomonadota</taxon>
        <taxon>Gammaproteobacteria</taxon>
        <taxon>Enterobacterales</taxon>
        <taxon>Enterobacteriaceae</taxon>
        <taxon>Lelliottia</taxon>
    </lineage>
</organism>
<dbReference type="EMBL" id="JASSOM010000005">
    <property type="protein sequence ID" value="MDK9362261.1"/>
    <property type="molecule type" value="Genomic_DNA"/>
</dbReference>
<comment type="caution">
    <text evidence="1">The sequence shown here is derived from an EMBL/GenBank/DDBJ whole genome shotgun (WGS) entry which is preliminary data.</text>
</comment>
<keyword evidence="2" id="KW-1185">Reference proteome</keyword>
<dbReference type="Proteomes" id="UP001223214">
    <property type="component" value="Unassembled WGS sequence"/>
</dbReference>
<accession>A0AAP4CZA1</accession>
<name>A0AAP4CZA1_9ENTR</name>
<dbReference type="RefSeq" id="WP_285144733.1">
    <property type="nucleotide sequence ID" value="NZ_JASSOL010000042.1"/>
</dbReference>
<dbReference type="AlphaFoldDB" id="A0AAP4CZA1"/>
<evidence type="ECO:0000313" key="1">
    <source>
        <dbReference type="EMBL" id="MDK9362261.1"/>
    </source>
</evidence>
<reference evidence="1 2" key="1">
    <citation type="submission" date="2023-06" db="EMBL/GenBank/DDBJ databases">
        <title>Identification and characterization of antibiotic-resistant Gram-negative bacteria.</title>
        <authorList>
            <person name="Cho G.-S."/>
            <person name="Lee J."/>
            <person name="Tai E."/>
            <person name="Jeong S."/>
            <person name="Kim I."/>
            <person name="Kim B.-E."/>
            <person name="Jeong M.-I."/>
            <person name="Oh K.-K."/>
            <person name="Franz C.M.A.P."/>
        </authorList>
    </citation>
    <scope>NUCLEOTIDE SEQUENCE [LARGE SCALE GENOMIC DNA]</scope>
    <source>
        <strain evidence="1 2">V106_12</strain>
    </source>
</reference>
<protein>
    <submittedName>
        <fullName evidence="1">DUF4279 domain-containing protein</fullName>
    </submittedName>
</protein>
<dbReference type="InterPro" id="IPR025459">
    <property type="entry name" value="DUF4279"/>
</dbReference>
<gene>
    <name evidence="1" type="ORF">QQF32_03470</name>
</gene>
<sequence length="134" mass="15409">MNKTTVMAYFSIYGDCFDTDYVTQEMSLTPTEVRLKGNIPNGKKRPSVETSWKLSTFDEESNDVNIQLDKIINLLEGKESQLKCIKNKYEVSFTFTLVIKIENGEKQGMHFNAKKIDFINEVGAEIDIDLYIYS</sequence>
<evidence type="ECO:0000313" key="2">
    <source>
        <dbReference type="Proteomes" id="UP001223214"/>
    </source>
</evidence>
<proteinExistence type="predicted"/>
<dbReference type="Pfam" id="PF14106">
    <property type="entry name" value="DUF4279"/>
    <property type="match status" value="1"/>
</dbReference>